<name>A0A2W5WVL5_9MICO</name>
<dbReference type="InterPro" id="IPR006664">
    <property type="entry name" value="OMP_bac"/>
</dbReference>
<dbReference type="Pfam" id="PF00691">
    <property type="entry name" value="OmpA"/>
    <property type="match status" value="1"/>
</dbReference>
<evidence type="ECO:0000259" key="6">
    <source>
        <dbReference type="PROSITE" id="PS51123"/>
    </source>
</evidence>
<keyword evidence="8" id="KW-1185">Reference proteome</keyword>
<dbReference type="PANTHER" id="PTHR30329:SF21">
    <property type="entry name" value="LIPOPROTEIN YIAD-RELATED"/>
    <property type="match status" value="1"/>
</dbReference>
<dbReference type="AlphaFoldDB" id="A0A2W5WVL5"/>
<accession>A0A2W5WVL5</accession>
<organism evidence="7 8">
    <name type="scientific">Xylanimonas oleitrophica</name>
    <dbReference type="NCBI Taxonomy" id="2607479"/>
    <lineage>
        <taxon>Bacteria</taxon>
        <taxon>Bacillati</taxon>
        <taxon>Actinomycetota</taxon>
        <taxon>Actinomycetes</taxon>
        <taxon>Micrococcales</taxon>
        <taxon>Promicromonosporaceae</taxon>
        <taxon>Xylanimonas</taxon>
    </lineage>
</organism>
<dbReference type="EMBL" id="QKWH01000015">
    <property type="protein sequence ID" value="PZR51865.1"/>
    <property type="molecule type" value="Genomic_DNA"/>
</dbReference>
<feature type="region of interest" description="Disordered" evidence="5">
    <location>
        <begin position="18"/>
        <end position="38"/>
    </location>
</feature>
<dbReference type="GO" id="GO:0009279">
    <property type="term" value="C:cell outer membrane"/>
    <property type="evidence" value="ECO:0007669"/>
    <property type="project" value="UniProtKB-SubCell"/>
</dbReference>
<evidence type="ECO:0000256" key="3">
    <source>
        <dbReference type="ARBA" id="ARBA00023237"/>
    </source>
</evidence>
<evidence type="ECO:0000256" key="5">
    <source>
        <dbReference type="SAM" id="MobiDB-lite"/>
    </source>
</evidence>
<comment type="caution">
    <text evidence="7">The sequence shown here is derived from an EMBL/GenBank/DDBJ whole genome shotgun (WGS) entry which is preliminary data.</text>
</comment>
<dbReference type="SUPFAM" id="SSF103088">
    <property type="entry name" value="OmpA-like"/>
    <property type="match status" value="1"/>
</dbReference>
<dbReference type="PANTHER" id="PTHR30329">
    <property type="entry name" value="STATOR ELEMENT OF FLAGELLAR MOTOR COMPLEX"/>
    <property type="match status" value="1"/>
</dbReference>
<dbReference type="CDD" id="cd07185">
    <property type="entry name" value="OmpA_C-like"/>
    <property type="match status" value="1"/>
</dbReference>
<comment type="subcellular location">
    <subcellularLocation>
        <location evidence="1">Cell outer membrane</location>
    </subcellularLocation>
</comment>
<keyword evidence="3" id="KW-0998">Cell outer membrane</keyword>
<keyword evidence="2 4" id="KW-0472">Membrane</keyword>
<proteinExistence type="predicted"/>
<evidence type="ECO:0000256" key="2">
    <source>
        <dbReference type="ARBA" id="ARBA00023136"/>
    </source>
</evidence>
<dbReference type="PRINTS" id="PR01021">
    <property type="entry name" value="OMPADOMAIN"/>
</dbReference>
<dbReference type="InterPro" id="IPR036737">
    <property type="entry name" value="OmpA-like_sf"/>
</dbReference>
<sequence>MAAALAVLALVAGCTGDAGPSPEANPGPAAVEEPASPSAEAVVERVPLVVGGTEITVEVHPLVRAGEHVVLTYDLVQEGTERVRLGTRFGGNLEGDYVRLADVEEKQVYLQGVDAAGEVVGEPGTVDHVPVEGLRVQRVFAAPPAGTEALGLMLPGAYLESVPVIDADVPAPGAHDGASPAAGTGPDAEPLDVDAVADAPVHGLESFTRELGGAVDVLESTEQVQISLGGDVLFASSSFDLTPEAVAVVDAAAAHLSSREPGVVDVVGHTDDVGDDASNQVLSENRARAVADALAQRIDTSAYELRPSGRGEAEPLVPNSNDENRATNRRVVLTLTSQITTQTQVEATGELPEFDGPVATGEEGVLEEGARTWRYTAPAVQRVGDSLLVTLEVTAEDDEVDSGIQPGALSGFWSYRGEGSVVPQHVLGLTLMSGSTAVYPYDYHVGSDSRGKELWHTLGELSTLQRVDGGETIRFVALYPSIGDVDTVTLQLNKALGARPFRLTDIPVTD</sequence>
<feature type="domain" description="OmpA-like" evidence="6">
    <location>
        <begin position="221"/>
        <end position="339"/>
    </location>
</feature>
<evidence type="ECO:0000256" key="1">
    <source>
        <dbReference type="ARBA" id="ARBA00004442"/>
    </source>
</evidence>
<reference evidence="7 8" key="1">
    <citation type="submission" date="2018-06" db="EMBL/GenBank/DDBJ databases">
        <title>Whole genome sequencing of a novel hydrocarbon degrading bacterial strain, PW21 isolated from oil contaminated produced water sample.</title>
        <authorList>
            <person name="Nagkirti P."/>
            <person name="Shaikh A."/>
            <person name="Gowdaman V."/>
            <person name="Engineer A.E."/>
            <person name="Dagar S."/>
            <person name="Dhakephalkar P.K."/>
        </authorList>
    </citation>
    <scope>NUCLEOTIDE SEQUENCE [LARGE SCALE GENOMIC DNA]</scope>
    <source>
        <strain evidence="7 8">PW21</strain>
    </source>
</reference>
<dbReference type="PROSITE" id="PS51123">
    <property type="entry name" value="OMPA_2"/>
    <property type="match status" value="1"/>
</dbReference>
<dbReference type="InterPro" id="IPR006665">
    <property type="entry name" value="OmpA-like"/>
</dbReference>
<dbReference type="Proteomes" id="UP000248783">
    <property type="component" value="Unassembled WGS sequence"/>
</dbReference>
<dbReference type="Gene3D" id="3.30.1330.60">
    <property type="entry name" value="OmpA-like domain"/>
    <property type="match status" value="1"/>
</dbReference>
<protein>
    <recommendedName>
        <fullName evidence="6">OmpA-like domain-containing protein</fullName>
    </recommendedName>
</protein>
<evidence type="ECO:0000313" key="7">
    <source>
        <dbReference type="EMBL" id="PZR51865.1"/>
    </source>
</evidence>
<evidence type="ECO:0000313" key="8">
    <source>
        <dbReference type="Proteomes" id="UP000248783"/>
    </source>
</evidence>
<evidence type="ECO:0000256" key="4">
    <source>
        <dbReference type="PROSITE-ProRule" id="PRU00473"/>
    </source>
</evidence>
<dbReference type="InterPro" id="IPR050330">
    <property type="entry name" value="Bact_OuterMem_StrucFunc"/>
</dbReference>
<gene>
    <name evidence="7" type="ORF">DNL40_14740</name>
</gene>
<feature type="compositionally biased region" description="Low complexity" evidence="5">
    <location>
        <begin position="28"/>
        <end position="38"/>
    </location>
</feature>